<proteinExistence type="predicted"/>
<evidence type="ECO:0000313" key="2">
    <source>
        <dbReference type="Proteomes" id="UP000187550"/>
    </source>
</evidence>
<dbReference type="EMBL" id="FTPL01000003">
    <property type="protein sequence ID" value="SIT88909.1"/>
    <property type="molecule type" value="Genomic_DNA"/>
</dbReference>
<dbReference type="Proteomes" id="UP000187550">
    <property type="component" value="Unassembled WGS sequence"/>
</dbReference>
<dbReference type="OrthoDB" id="8858565at2"/>
<evidence type="ECO:0008006" key="3">
    <source>
        <dbReference type="Google" id="ProtNLM"/>
    </source>
</evidence>
<name>A0A1U7PRW7_9BACI</name>
<evidence type="ECO:0000313" key="1">
    <source>
        <dbReference type="EMBL" id="SIT88909.1"/>
    </source>
</evidence>
<keyword evidence="2" id="KW-1185">Reference proteome</keyword>
<gene>
    <name evidence="1" type="ORF">SAMN05428946_2342</name>
</gene>
<sequence length="122" mass="13991">MPWTEHDYPDSMKNMDKDVRSKAIEIANALLREGYPDERAIPIAMDKARDYVEGDSGNRPVFEVKEDGEDWVLRESGKDKNIFSEDTKKALLDKAKEHVNKKDGILKIYKGDGDLEDTLYRG</sequence>
<reference evidence="2" key="1">
    <citation type="submission" date="2017-01" db="EMBL/GenBank/DDBJ databases">
        <authorList>
            <person name="Varghese N."/>
            <person name="Submissions S."/>
        </authorList>
    </citation>
    <scope>NUCLEOTIDE SEQUENCE [LARGE SCALE GENOMIC DNA]</scope>
    <source>
        <strain evidence="2">MNA4</strain>
    </source>
</reference>
<dbReference type="RefSeq" id="WP_076759074.1">
    <property type="nucleotide sequence ID" value="NZ_FTPL01000003.1"/>
</dbReference>
<accession>A0A1U7PRW7</accession>
<dbReference type="AlphaFoldDB" id="A0A1U7PRW7"/>
<organism evidence="1 2">
    <name type="scientific">Edaphobacillus lindanitolerans</name>
    <dbReference type="NCBI Taxonomy" id="550447"/>
    <lineage>
        <taxon>Bacteria</taxon>
        <taxon>Bacillati</taxon>
        <taxon>Bacillota</taxon>
        <taxon>Bacilli</taxon>
        <taxon>Bacillales</taxon>
        <taxon>Bacillaceae</taxon>
        <taxon>Edaphobacillus</taxon>
    </lineage>
</organism>
<dbReference type="STRING" id="550447.SAMN05428946_2342"/>
<protein>
    <recommendedName>
        <fullName evidence="3">DUF2188 domain-containing protein</fullName>
    </recommendedName>
</protein>